<dbReference type="Pfam" id="PF17954">
    <property type="entry name" value="Pirin_C_2"/>
    <property type="match status" value="1"/>
</dbReference>
<evidence type="ECO:0000313" key="6">
    <source>
        <dbReference type="Proteomes" id="UP001501083"/>
    </source>
</evidence>
<dbReference type="PIRSF" id="PIRSF006232">
    <property type="entry name" value="Pirin"/>
    <property type="match status" value="1"/>
</dbReference>
<dbReference type="InterPro" id="IPR014710">
    <property type="entry name" value="RmlC-like_jellyroll"/>
</dbReference>
<sequence>MIVQRPAAARGQSSHDGRDGRLTFSFGGYYDAAWMGFGPLRVLNEVRLAPGAAFETQRRANMEILAYVVDGALAHRDSLGDDVVIGTGGLHWLSAGHGVQHGEANASASEPAHVLQMWIQPSRLNHEPARAGRDAIPADARGWMLLASHEGHEGSLAIRQDASISQARLERGAEVRRELDPSRLYWLHLAHGEATVNGSTVLRAGDALGFQDEGGELVVQGGGETPALVLLFDLPA</sequence>
<proteinExistence type="inferred from homology"/>
<evidence type="ECO:0000313" key="5">
    <source>
        <dbReference type="EMBL" id="GAA5082151.1"/>
    </source>
</evidence>
<dbReference type="InterPro" id="IPR011051">
    <property type="entry name" value="RmlC_Cupin_sf"/>
</dbReference>
<name>A0ABP9LS28_9GAMM</name>
<comment type="similarity">
    <text evidence="1 2">Belongs to the pirin family.</text>
</comment>
<gene>
    <name evidence="5" type="ORF">GCM10025759_33280</name>
</gene>
<dbReference type="InterPro" id="IPR041602">
    <property type="entry name" value="Quercetinase_C"/>
</dbReference>
<organism evidence="5 6">
    <name type="scientific">Lysobacter panacisoli</name>
    <dbReference type="NCBI Taxonomy" id="1255263"/>
    <lineage>
        <taxon>Bacteria</taxon>
        <taxon>Pseudomonadati</taxon>
        <taxon>Pseudomonadota</taxon>
        <taxon>Gammaproteobacteria</taxon>
        <taxon>Lysobacterales</taxon>
        <taxon>Lysobacteraceae</taxon>
        <taxon>Lysobacter</taxon>
    </lineage>
</organism>
<dbReference type="RefSeq" id="WP_158984193.1">
    <property type="nucleotide sequence ID" value="NZ_BAABKY010000006.1"/>
</dbReference>
<dbReference type="Pfam" id="PF02678">
    <property type="entry name" value="Pirin"/>
    <property type="match status" value="1"/>
</dbReference>
<evidence type="ECO:0000259" key="4">
    <source>
        <dbReference type="Pfam" id="PF17954"/>
    </source>
</evidence>
<accession>A0ABP9LS28</accession>
<feature type="domain" description="Pirin N-terminal" evidence="3">
    <location>
        <begin position="12"/>
        <end position="119"/>
    </location>
</feature>
<protein>
    <submittedName>
        <fullName evidence="5">Pirin family protein</fullName>
    </submittedName>
</protein>
<dbReference type="Proteomes" id="UP001501083">
    <property type="component" value="Unassembled WGS sequence"/>
</dbReference>
<dbReference type="EMBL" id="BAABKY010000006">
    <property type="protein sequence ID" value="GAA5082151.1"/>
    <property type="molecule type" value="Genomic_DNA"/>
</dbReference>
<keyword evidence="6" id="KW-1185">Reference proteome</keyword>
<evidence type="ECO:0000259" key="3">
    <source>
        <dbReference type="Pfam" id="PF02678"/>
    </source>
</evidence>
<dbReference type="SUPFAM" id="SSF51182">
    <property type="entry name" value="RmlC-like cupins"/>
    <property type="match status" value="1"/>
</dbReference>
<reference evidence="6" key="1">
    <citation type="journal article" date="2019" name="Int. J. Syst. Evol. Microbiol.">
        <title>The Global Catalogue of Microorganisms (GCM) 10K type strain sequencing project: providing services to taxonomists for standard genome sequencing and annotation.</title>
        <authorList>
            <consortium name="The Broad Institute Genomics Platform"/>
            <consortium name="The Broad Institute Genome Sequencing Center for Infectious Disease"/>
            <person name="Wu L."/>
            <person name="Ma J."/>
        </authorList>
    </citation>
    <scope>NUCLEOTIDE SEQUENCE [LARGE SCALE GENOMIC DNA]</scope>
    <source>
        <strain evidence="6">JCM 19212</strain>
    </source>
</reference>
<dbReference type="PANTHER" id="PTHR43212">
    <property type="entry name" value="QUERCETIN 2,3-DIOXYGENASE"/>
    <property type="match status" value="1"/>
</dbReference>
<evidence type="ECO:0000256" key="2">
    <source>
        <dbReference type="RuleBase" id="RU003457"/>
    </source>
</evidence>
<dbReference type="InterPro" id="IPR003829">
    <property type="entry name" value="Pirin_N_dom"/>
</dbReference>
<dbReference type="InterPro" id="IPR012093">
    <property type="entry name" value="Pirin"/>
</dbReference>
<dbReference type="Gene3D" id="2.60.120.10">
    <property type="entry name" value="Jelly Rolls"/>
    <property type="match status" value="2"/>
</dbReference>
<dbReference type="PANTHER" id="PTHR43212:SF2">
    <property type="entry name" value="PIRIN-LIKE PROTEIN YHAK"/>
    <property type="match status" value="1"/>
</dbReference>
<comment type="caution">
    <text evidence="5">The sequence shown here is derived from an EMBL/GenBank/DDBJ whole genome shotgun (WGS) entry which is preliminary data.</text>
</comment>
<evidence type="ECO:0000256" key="1">
    <source>
        <dbReference type="ARBA" id="ARBA00008416"/>
    </source>
</evidence>
<feature type="domain" description="Quercetin 2,3-dioxygenase C-terminal cupin" evidence="4">
    <location>
        <begin position="145"/>
        <end position="234"/>
    </location>
</feature>